<dbReference type="InterPro" id="IPR036208">
    <property type="entry name" value="VHL_sf"/>
</dbReference>
<reference evidence="2" key="1">
    <citation type="submission" date="2018-05" db="EMBL/GenBank/DDBJ databases">
        <authorList>
            <person name="Lanie J.A."/>
            <person name="Ng W.-L."/>
            <person name="Kazmierczak K.M."/>
            <person name="Andrzejewski T.M."/>
            <person name="Davidsen T.M."/>
            <person name="Wayne K.J."/>
            <person name="Tettelin H."/>
            <person name="Glass J.I."/>
            <person name="Rusch D."/>
            <person name="Podicherti R."/>
            <person name="Tsui H.-C.T."/>
            <person name="Winkler M.E."/>
        </authorList>
    </citation>
    <scope>NUCLEOTIDE SEQUENCE</scope>
</reference>
<protein>
    <recommendedName>
        <fullName evidence="1">von Hippel-Lindau disease tumour suppressor beta domain-containing protein</fullName>
    </recommendedName>
</protein>
<dbReference type="Gene3D" id="2.60.40.780">
    <property type="entry name" value="von Hippel-Lindau disease tumour suppressor, beta domain"/>
    <property type="match status" value="1"/>
</dbReference>
<dbReference type="EMBL" id="UINC01072034">
    <property type="protein sequence ID" value="SVC07389.1"/>
    <property type="molecule type" value="Genomic_DNA"/>
</dbReference>
<organism evidence="2">
    <name type="scientific">marine metagenome</name>
    <dbReference type="NCBI Taxonomy" id="408172"/>
    <lineage>
        <taxon>unclassified sequences</taxon>
        <taxon>metagenomes</taxon>
        <taxon>ecological metagenomes</taxon>
    </lineage>
</organism>
<feature type="non-terminal residue" evidence="2">
    <location>
        <position position="1"/>
    </location>
</feature>
<dbReference type="InterPro" id="IPR037140">
    <property type="entry name" value="VHL_beta_dom_sf"/>
</dbReference>
<proteinExistence type="predicted"/>
<dbReference type="SUPFAM" id="SSF49468">
    <property type="entry name" value="VHL"/>
    <property type="match status" value="1"/>
</dbReference>
<dbReference type="InterPro" id="IPR024053">
    <property type="entry name" value="VHL_beta_dom"/>
</dbReference>
<dbReference type="AlphaFoldDB" id="A0A382J6Z7"/>
<name>A0A382J6Z7_9ZZZZ</name>
<sequence length="131" mass="14571">TDDGVAKLKKALPKLKIVRGVDLSKVVPVKKPESKPMEELKWIVANGDVKPPKSKPGSFTVLTFENKRSHRIKLYWVDYGGSLKLYGEIDSGGNRQQTTYSDAVWLVTDEKDKPLGYFISGQKVALAVIPK</sequence>
<feature type="domain" description="von Hippel-Lindau disease tumour suppressor beta" evidence="1">
    <location>
        <begin position="63"/>
        <end position="111"/>
    </location>
</feature>
<accession>A0A382J6Z7</accession>
<dbReference type="Pfam" id="PF01847">
    <property type="entry name" value="VHL"/>
    <property type="match status" value="1"/>
</dbReference>
<evidence type="ECO:0000313" key="2">
    <source>
        <dbReference type="EMBL" id="SVC07389.1"/>
    </source>
</evidence>
<evidence type="ECO:0000259" key="1">
    <source>
        <dbReference type="Pfam" id="PF01847"/>
    </source>
</evidence>
<gene>
    <name evidence="2" type="ORF">METZ01_LOCUS260243</name>
</gene>